<gene>
    <name evidence="1" type="ORF">V1525DRAFT_402589</name>
</gene>
<evidence type="ECO:0000313" key="2">
    <source>
        <dbReference type="Proteomes" id="UP001433508"/>
    </source>
</evidence>
<accession>A0ACC3T233</accession>
<protein>
    <submittedName>
        <fullName evidence="1">Uncharacterized protein</fullName>
    </submittedName>
</protein>
<reference evidence="2" key="1">
    <citation type="journal article" date="2024" name="Front. Bioeng. Biotechnol.">
        <title>Genome-scale model development and genomic sequencing of the oleaginous clade Lipomyces.</title>
        <authorList>
            <person name="Czajka J.J."/>
            <person name="Han Y."/>
            <person name="Kim J."/>
            <person name="Mondo S.J."/>
            <person name="Hofstad B.A."/>
            <person name="Robles A."/>
            <person name="Haridas S."/>
            <person name="Riley R."/>
            <person name="LaButti K."/>
            <person name="Pangilinan J."/>
            <person name="Andreopoulos W."/>
            <person name="Lipzen A."/>
            <person name="Yan J."/>
            <person name="Wang M."/>
            <person name="Ng V."/>
            <person name="Grigoriev I.V."/>
            <person name="Spatafora J.W."/>
            <person name="Magnuson J.K."/>
            <person name="Baker S.E."/>
            <person name="Pomraning K.R."/>
        </authorList>
    </citation>
    <scope>NUCLEOTIDE SEQUENCE [LARGE SCALE GENOMIC DNA]</scope>
    <source>
        <strain evidence="2">CBS 7786</strain>
    </source>
</reference>
<evidence type="ECO:0000313" key="1">
    <source>
        <dbReference type="EMBL" id="KAK9237987.1"/>
    </source>
</evidence>
<dbReference type="EMBL" id="MU971362">
    <property type="protein sequence ID" value="KAK9237987.1"/>
    <property type="molecule type" value="Genomic_DNA"/>
</dbReference>
<dbReference type="Proteomes" id="UP001433508">
    <property type="component" value="Unassembled WGS sequence"/>
</dbReference>
<sequence>MGERSFDAISVHSFLWPHKHQRIFGESESGNKWRAIIDHVCEKRTRQQLSRATVVSLEEFRDVTAVDHDEAHPYSPGNSELDECTDDEDDEYDDHQEEEDTPASIEEQLNNISTGAERRYGLPAHHPIMDSAINIALLPVNDPSNNLITAAAPNAVTLSSLVRTEPLVSIPVSFSPTQGSLRPILTAPFDANPYTTTVTVAEWQEFLSRPSTVQIWRRKAILGDPSGTSNDNNTEILSSKTAGIRRKKYEWTQVYVCAHAGAPRDRRDPNKRRRKTNKKSIKCGCKARITAGKVIDSDSVVVRWSWEHNGHEHAYPAPQDVKLLVKGDTTGRINNMQEIGKEVQSLVEDIRDLENMRSEVIGDDFQKLLQWRDVLACTLSKGAEIFGS</sequence>
<proteinExistence type="predicted"/>
<comment type="caution">
    <text evidence="1">The sequence shown here is derived from an EMBL/GenBank/DDBJ whole genome shotgun (WGS) entry which is preliminary data.</text>
</comment>
<keyword evidence="2" id="KW-1185">Reference proteome</keyword>
<organism evidence="1 2">
    <name type="scientific">Lipomyces kononenkoae</name>
    <name type="common">Yeast</name>
    <dbReference type="NCBI Taxonomy" id="34357"/>
    <lineage>
        <taxon>Eukaryota</taxon>
        <taxon>Fungi</taxon>
        <taxon>Dikarya</taxon>
        <taxon>Ascomycota</taxon>
        <taxon>Saccharomycotina</taxon>
        <taxon>Lipomycetes</taxon>
        <taxon>Lipomycetales</taxon>
        <taxon>Lipomycetaceae</taxon>
        <taxon>Lipomyces</taxon>
    </lineage>
</organism>
<name>A0ACC3T233_LIPKO</name>